<sequence>MLELFDRDTIHEKIKQHTLTLLIIKTRQCGVCDVVLQKIEQLLPNYNHIHGFYFYLDNAPDCAADFLAFSAPTVILFADGKEVYRAARFVRFEELSDKLQQYNDLF</sequence>
<dbReference type="EMBL" id="JBHUHO010000040">
    <property type="protein sequence ID" value="MFD2117458.1"/>
    <property type="molecule type" value="Genomic_DNA"/>
</dbReference>
<accession>A0ABW4YP44</accession>
<evidence type="ECO:0000313" key="1">
    <source>
        <dbReference type="EMBL" id="MFD2117458.1"/>
    </source>
</evidence>
<gene>
    <name evidence="1" type="ORF">ACFSJH_17140</name>
</gene>
<proteinExistence type="predicted"/>
<comment type="caution">
    <text evidence="1">The sequence shown here is derived from an EMBL/GenBank/DDBJ whole genome shotgun (WGS) entry which is preliminary data.</text>
</comment>
<name>A0ABW4YP44_9BACL</name>
<reference evidence="2" key="1">
    <citation type="journal article" date="2019" name="Int. J. Syst. Evol. Microbiol.">
        <title>The Global Catalogue of Microorganisms (GCM) 10K type strain sequencing project: providing services to taxonomists for standard genome sequencing and annotation.</title>
        <authorList>
            <consortium name="The Broad Institute Genomics Platform"/>
            <consortium name="The Broad Institute Genome Sequencing Center for Infectious Disease"/>
            <person name="Wu L."/>
            <person name="Ma J."/>
        </authorList>
    </citation>
    <scope>NUCLEOTIDE SEQUENCE [LARGE SCALE GENOMIC DNA]</scope>
    <source>
        <strain evidence="2">GH52</strain>
    </source>
</reference>
<dbReference type="RefSeq" id="WP_377774649.1">
    <property type="nucleotide sequence ID" value="NZ_JBHUHO010000040.1"/>
</dbReference>
<dbReference type="SUPFAM" id="SSF52833">
    <property type="entry name" value="Thioredoxin-like"/>
    <property type="match status" value="1"/>
</dbReference>
<dbReference type="CDD" id="cd02947">
    <property type="entry name" value="TRX_family"/>
    <property type="match status" value="1"/>
</dbReference>
<protein>
    <submittedName>
        <fullName evidence="1">Thioredoxin family protein</fullName>
    </submittedName>
</protein>
<evidence type="ECO:0000313" key="2">
    <source>
        <dbReference type="Proteomes" id="UP001597362"/>
    </source>
</evidence>
<organism evidence="1 2">
    <name type="scientific">Paenibacillus yanchengensis</name>
    <dbReference type="NCBI Taxonomy" id="2035833"/>
    <lineage>
        <taxon>Bacteria</taxon>
        <taxon>Bacillati</taxon>
        <taxon>Bacillota</taxon>
        <taxon>Bacilli</taxon>
        <taxon>Bacillales</taxon>
        <taxon>Paenibacillaceae</taxon>
        <taxon>Paenibacillus</taxon>
    </lineage>
</organism>
<dbReference type="InterPro" id="IPR036249">
    <property type="entry name" value="Thioredoxin-like_sf"/>
</dbReference>
<dbReference type="Proteomes" id="UP001597362">
    <property type="component" value="Unassembled WGS sequence"/>
</dbReference>
<dbReference type="Gene3D" id="3.40.30.10">
    <property type="entry name" value="Glutaredoxin"/>
    <property type="match status" value="1"/>
</dbReference>
<keyword evidence="2" id="KW-1185">Reference proteome</keyword>